<proteinExistence type="inferred from homology"/>
<comment type="catalytic activity">
    <reaction evidence="11">
        <text>8-oxo-GTP + H2O = 8-oxo-GMP + diphosphate + H(+)</text>
        <dbReference type="Rhea" id="RHEA:67616"/>
        <dbReference type="ChEBI" id="CHEBI:15377"/>
        <dbReference type="ChEBI" id="CHEBI:15378"/>
        <dbReference type="ChEBI" id="CHEBI:33019"/>
        <dbReference type="ChEBI" id="CHEBI:143553"/>
        <dbReference type="ChEBI" id="CHEBI:145694"/>
    </reaction>
</comment>
<dbReference type="InterPro" id="IPR020084">
    <property type="entry name" value="NUDIX_hydrolase_CS"/>
</dbReference>
<dbReference type="GO" id="GO:0046872">
    <property type="term" value="F:metal ion binding"/>
    <property type="evidence" value="ECO:0007669"/>
    <property type="project" value="UniProtKB-KW"/>
</dbReference>
<dbReference type="Pfam" id="PF00293">
    <property type="entry name" value="NUDIX"/>
    <property type="match status" value="1"/>
</dbReference>
<evidence type="ECO:0000313" key="20">
    <source>
        <dbReference type="Proteomes" id="UP000525298"/>
    </source>
</evidence>
<comment type="cofactor">
    <cofactor evidence="1">
        <name>Mg(2+)</name>
        <dbReference type="ChEBI" id="CHEBI:18420"/>
    </cofactor>
</comment>
<evidence type="ECO:0000256" key="15">
    <source>
        <dbReference type="ARBA" id="ARBA00041979"/>
    </source>
</evidence>
<evidence type="ECO:0000256" key="8">
    <source>
        <dbReference type="ARBA" id="ARBA00022842"/>
    </source>
</evidence>
<keyword evidence="7 17" id="KW-0378">Hydrolase</keyword>
<evidence type="ECO:0000256" key="6">
    <source>
        <dbReference type="ARBA" id="ARBA00022763"/>
    </source>
</evidence>
<dbReference type="GO" id="GO:0044716">
    <property type="term" value="F:8-oxo-GDP phosphatase activity"/>
    <property type="evidence" value="ECO:0007669"/>
    <property type="project" value="TreeGrafter"/>
</dbReference>
<dbReference type="InterPro" id="IPR020476">
    <property type="entry name" value="Nudix_hydrolase"/>
</dbReference>
<evidence type="ECO:0000256" key="1">
    <source>
        <dbReference type="ARBA" id="ARBA00001946"/>
    </source>
</evidence>
<dbReference type="PRINTS" id="PR00502">
    <property type="entry name" value="NUDIXFAMILY"/>
</dbReference>
<keyword evidence="6" id="KW-0227">DNA damage</keyword>
<evidence type="ECO:0000256" key="2">
    <source>
        <dbReference type="ARBA" id="ARBA00005582"/>
    </source>
</evidence>
<dbReference type="SUPFAM" id="SSF55811">
    <property type="entry name" value="Nudix"/>
    <property type="match status" value="1"/>
</dbReference>
<feature type="domain" description="Nudix hydrolase" evidence="18">
    <location>
        <begin position="17"/>
        <end position="135"/>
    </location>
</feature>
<dbReference type="InterPro" id="IPR015797">
    <property type="entry name" value="NUDIX_hydrolase-like_dom_sf"/>
</dbReference>
<evidence type="ECO:0000259" key="18">
    <source>
        <dbReference type="PROSITE" id="PS51462"/>
    </source>
</evidence>
<evidence type="ECO:0000256" key="9">
    <source>
        <dbReference type="ARBA" id="ARBA00023204"/>
    </source>
</evidence>
<keyword evidence="8" id="KW-0460">Magnesium</keyword>
<evidence type="ECO:0000256" key="5">
    <source>
        <dbReference type="ARBA" id="ARBA00022723"/>
    </source>
</evidence>
<dbReference type="GO" id="GO:0008413">
    <property type="term" value="F:8-oxo-7,8-dihydroguanosine triphosphate pyrophosphatase activity"/>
    <property type="evidence" value="ECO:0007669"/>
    <property type="project" value="TreeGrafter"/>
</dbReference>
<dbReference type="PROSITE" id="PS51462">
    <property type="entry name" value="NUDIX"/>
    <property type="match status" value="1"/>
</dbReference>
<dbReference type="AlphaFoldDB" id="A0A7W0C6X7"/>
<accession>A0A7W0C6X7</accession>
<gene>
    <name evidence="19" type="ORF">HNR65_000529</name>
</gene>
<keyword evidence="5" id="KW-0479">Metal-binding</keyword>
<dbReference type="EC" id="3.6.1.55" evidence="12"/>
<keyword evidence="3" id="KW-0515">Mutator protein</keyword>
<comment type="caution">
    <text evidence="19">The sequence shown here is derived from an EMBL/GenBank/DDBJ whole genome shotgun (WGS) entry which is preliminary data.</text>
</comment>
<dbReference type="EMBL" id="JACDUS010000001">
    <property type="protein sequence ID" value="MBA2880222.1"/>
    <property type="molecule type" value="Genomic_DNA"/>
</dbReference>
<dbReference type="GO" id="GO:0035539">
    <property type="term" value="F:8-oxo-7,8-dihydrodeoxyguanosine triphosphate pyrophosphatase activity"/>
    <property type="evidence" value="ECO:0007669"/>
    <property type="project" value="UniProtKB-EC"/>
</dbReference>
<evidence type="ECO:0000256" key="7">
    <source>
        <dbReference type="ARBA" id="ARBA00022801"/>
    </source>
</evidence>
<keyword evidence="4" id="KW-0235">DNA replication</keyword>
<evidence type="ECO:0000256" key="12">
    <source>
        <dbReference type="ARBA" id="ARBA00038905"/>
    </source>
</evidence>
<dbReference type="GO" id="GO:0006281">
    <property type="term" value="P:DNA repair"/>
    <property type="evidence" value="ECO:0007669"/>
    <property type="project" value="UniProtKB-KW"/>
</dbReference>
<dbReference type="InterPro" id="IPR047127">
    <property type="entry name" value="MutT-like"/>
</dbReference>
<evidence type="ECO:0000256" key="13">
    <source>
        <dbReference type="ARBA" id="ARBA00040794"/>
    </source>
</evidence>
<evidence type="ECO:0000256" key="3">
    <source>
        <dbReference type="ARBA" id="ARBA00022457"/>
    </source>
</evidence>
<evidence type="ECO:0000256" key="14">
    <source>
        <dbReference type="ARBA" id="ARBA00041592"/>
    </source>
</evidence>
<dbReference type="InterPro" id="IPR000086">
    <property type="entry name" value="NUDIX_hydrolase_dom"/>
</dbReference>
<organism evidence="19 20">
    <name type="scientific">Desulfosalsimonas propionicica</name>
    <dbReference type="NCBI Taxonomy" id="332175"/>
    <lineage>
        <taxon>Bacteria</taxon>
        <taxon>Pseudomonadati</taxon>
        <taxon>Thermodesulfobacteriota</taxon>
        <taxon>Desulfobacteria</taxon>
        <taxon>Desulfobacterales</taxon>
        <taxon>Desulfosalsimonadaceae</taxon>
        <taxon>Desulfosalsimonas</taxon>
    </lineage>
</organism>
<keyword evidence="20" id="KW-1185">Reference proteome</keyword>
<dbReference type="PANTHER" id="PTHR47707:SF1">
    <property type="entry name" value="NUDIX HYDROLASE FAMILY PROTEIN"/>
    <property type="match status" value="1"/>
</dbReference>
<dbReference type="GO" id="GO:0044715">
    <property type="term" value="F:8-oxo-dGDP phosphatase activity"/>
    <property type="evidence" value="ECO:0007669"/>
    <property type="project" value="TreeGrafter"/>
</dbReference>
<dbReference type="RefSeq" id="WP_181549877.1">
    <property type="nucleotide sequence ID" value="NZ_JACDUS010000001.1"/>
</dbReference>
<evidence type="ECO:0000313" key="19">
    <source>
        <dbReference type="EMBL" id="MBA2880222.1"/>
    </source>
</evidence>
<evidence type="ECO:0000256" key="11">
    <source>
        <dbReference type="ARBA" id="ARBA00036904"/>
    </source>
</evidence>
<dbReference type="Gene3D" id="3.90.79.10">
    <property type="entry name" value="Nucleoside Triphosphate Pyrophosphohydrolase"/>
    <property type="match status" value="1"/>
</dbReference>
<evidence type="ECO:0000256" key="17">
    <source>
        <dbReference type="RuleBase" id="RU003476"/>
    </source>
</evidence>
<dbReference type="GO" id="GO:0006260">
    <property type="term" value="P:DNA replication"/>
    <property type="evidence" value="ECO:0007669"/>
    <property type="project" value="UniProtKB-KW"/>
</dbReference>
<name>A0A7W0C6X7_9BACT</name>
<evidence type="ECO:0000256" key="4">
    <source>
        <dbReference type="ARBA" id="ARBA00022705"/>
    </source>
</evidence>
<keyword evidence="9" id="KW-0234">DNA repair</keyword>
<evidence type="ECO:0000256" key="10">
    <source>
        <dbReference type="ARBA" id="ARBA00035861"/>
    </source>
</evidence>
<comment type="catalytic activity">
    <reaction evidence="10">
        <text>8-oxo-dGTP + H2O = 8-oxo-dGMP + diphosphate + H(+)</text>
        <dbReference type="Rhea" id="RHEA:31575"/>
        <dbReference type="ChEBI" id="CHEBI:15377"/>
        <dbReference type="ChEBI" id="CHEBI:15378"/>
        <dbReference type="ChEBI" id="CHEBI:33019"/>
        <dbReference type="ChEBI" id="CHEBI:63224"/>
        <dbReference type="ChEBI" id="CHEBI:77896"/>
        <dbReference type="EC" id="3.6.1.55"/>
    </reaction>
</comment>
<dbReference type="PANTHER" id="PTHR47707">
    <property type="entry name" value="8-OXO-DGTP DIPHOSPHATASE"/>
    <property type="match status" value="1"/>
</dbReference>
<dbReference type="Proteomes" id="UP000525298">
    <property type="component" value="Unassembled WGS sequence"/>
</dbReference>
<reference evidence="19 20" key="1">
    <citation type="submission" date="2020-07" db="EMBL/GenBank/DDBJ databases">
        <title>Genomic Encyclopedia of Type Strains, Phase IV (KMG-IV): sequencing the most valuable type-strain genomes for metagenomic binning, comparative biology and taxonomic classification.</title>
        <authorList>
            <person name="Goeker M."/>
        </authorList>
    </citation>
    <scope>NUCLEOTIDE SEQUENCE [LARGE SCALE GENOMIC DNA]</scope>
    <source>
        <strain evidence="19 20">DSM 17721</strain>
    </source>
</reference>
<protein>
    <recommendedName>
        <fullName evidence="13">8-oxo-dGTP diphosphatase</fullName>
        <ecNumber evidence="12">3.6.1.55</ecNumber>
    </recommendedName>
    <alternativeName>
        <fullName evidence="16">7,8-dihydro-8-oxoguanine-triphosphatase</fullName>
    </alternativeName>
    <alternativeName>
        <fullName evidence="15">Mutator protein MutT</fullName>
    </alternativeName>
    <alternativeName>
        <fullName evidence="14">dGTP pyrophosphohydrolase</fullName>
    </alternativeName>
</protein>
<evidence type="ECO:0000256" key="16">
    <source>
        <dbReference type="ARBA" id="ARBA00042798"/>
    </source>
</evidence>
<comment type="similarity">
    <text evidence="2 17">Belongs to the Nudix hydrolase family.</text>
</comment>
<dbReference type="PROSITE" id="PS00893">
    <property type="entry name" value="NUDIX_BOX"/>
    <property type="match status" value="1"/>
</dbReference>
<sequence>MPEDISEHRKNNKTFDSNGPIDVICAIIEKNGQVLAARRGAAMTMLLKWELTGGKINPGETAEECVMREIKEELGIAIQIKTMLPPSSHSCPDLHVREFVPFDPADPAPLRSAIRRARHAQPQSAVFFAGNAYKR</sequence>